<evidence type="ECO:0000313" key="15">
    <source>
        <dbReference type="EMBL" id="KAK7083166.1"/>
    </source>
</evidence>
<dbReference type="EMBL" id="JAXCGZ010003796">
    <property type="protein sequence ID" value="KAK7083166.1"/>
    <property type="molecule type" value="Genomic_DNA"/>
</dbReference>
<keyword evidence="9 14" id="KW-0560">Oxidoreductase</keyword>
<dbReference type="InterPro" id="IPR002401">
    <property type="entry name" value="Cyt_P450_E_grp-I"/>
</dbReference>
<comment type="subcellular location">
    <subcellularLocation>
        <location evidence="3">Endoplasmic reticulum membrane</location>
        <topology evidence="3">Peripheral membrane protein</topology>
    </subcellularLocation>
    <subcellularLocation>
        <location evidence="2">Microsome membrane</location>
        <topology evidence="2">Peripheral membrane protein</topology>
    </subcellularLocation>
</comment>
<dbReference type="GO" id="GO:0005789">
    <property type="term" value="C:endoplasmic reticulum membrane"/>
    <property type="evidence" value="ECO:0007669"/>
    <property type="project" value="UniProtKB-SubCell"/>
</dbReference>
<dbReference type="Proteomes" id="UP001381693">
    <property type="component" value="Unassembled WGS sequence"/>
</dbReference>
<name>A0AAN9A723_HALRR</name>
<dbReference type="Gene3D" id="1.10.630.10">
    <property type="entry name" value="Cytochrome P450"/>
    <property type="match status" value="1"/>
</dbReference>
<evidence type="ECO:0000256" key="11">
    <source>
        <dbReference type="ARBA" id="ARBA00023033"/>
    </source>
</evidence>
<evidence type="ECO:0000256" key="6">
    <source>
        <dbReference type="ARBA" id="ARBA00022723"/>
    </source>
</evidence>
<keyword evidence="10 13" id="KW-0408">Iron</keyword>
<dbReference type="PRINTS" id="PR00463">
    <property type="entry name" value="EP450I"/>
</dbReference>
<evidence type="ECO:0000256" key="12">
    <source>
        <dbReference type="ARBA" id="ARBA00023136"/>
    </source>
</evidence>
<dbReference type="GO" id="GO:0005506">
    <property type="term" value="F:iron ion binding"/>
    <property type="evidence" value="ECO:0007669"/>
    <property type="project" value="InterPro"/>
</dbReference>
<dbReference type="InterPro" id="IPR017972">
    <property type="entry name" value="Cyt_P450_CS"/>
</dbReference>
<reference evidence="15 16" key="1">
    <citation type="submission" date="2023-11" db="EMBL/GenBank/DDBJ databases">
        <title>Halocaridina rubra genome assembly.</title>
        <authorList>
            <person name="Smith C."/>
        </authorList>
    </citation>
    <scope>NUCLEOTIDE SEQUENCE [LARGE SCALE GENOMIC DNA]</scope>
    <source>
        <strain evidence="15">EP-1</strain>
        <tissue evidence="15">Whole</tissue>
    </source>
</reference>
<keyword evidence="11 14" id="KW-0503">Monooxygenase</keyword>
<evidence type="ECO:0000256" key="1">
    <source>
        <dbReference type="ARBA" id="ARBA00001971"/>
    </source>
</evidence>
<dbReference type="InterPro" id="IPR001128">
    <property type="entry name" value="Cyt_P450"/>
</dbReference>
<dbReference type="AlphaFoldDB" id="A0AAN9A723"/>
<evidence type="ECO:0000256" key="3">
    <source>
        <dbReference type="ARBA" id="ARBA00004406"/>
    </source>
</evidence>
<evidence type="ECO:0000256" key="9">
    <source>
        <dbReference type="ARBA" id="ARBA00023002"/>
    </source>
</evidence>
<dbReference type="PANTHER" id="PTHR24292">
    <property type="entry name" value="CYTOCHROME P450"/>
    <property type="match status" value="1"/>
</dbReference>
<dbReference type="InterPro" id="IPR036396">
    <property type="entry name" value="Cyt_P450_sf"/>
</dbReference>
<dbReference type="FunFam" id="1.10.630.10:FF:000182">
    <property type="entry name" value="Cytochrome P450 3A4"/>
    <property type="match status" value="1"/>
</dbReference>
<sequence>MPMIIYLLAAVAVLLTIWLWRREKKFQILSDAGIPVPPRHWLYGHLHLVNYCEGRPDPIQVKDEWLKKYGKVVGYYNGLIPNILISDLDLLRTILIKDFNTFTNRAFTSSTSNMLVSMRDQKWKDVRKIMTPVFSSAKMKIMMPLMEECVEVFLEKCNGFAESKEEFNAHFELQCLTLDVIDQCAMALDLQCIKNPMNPVIDRIRKFFNSPFPKIFEVVFTFPELSFTALLRKFSKFAVTQNFVIDRIHQSFLSLCAQNFSRVDALQMLMEASDPMSAGKTKLTEREVEENAFLFVLAGYETTSNALSYALHLLSVHPEVQDVIVKEIEETCGENLPTYDDLGKLIYTEAVICEAMRMYPPVPSFVTRVAASEVTYDNIKIPKGSFIEAAMWSIHNDEDTFPEPHVFKPERFLPDNKQDIHPMAFLPFGAGPRNCIGARFAMMESKLTLAAIVKTFIINPTPRTKDPLPTVTRRAIMNPKNGVWITLTKRQ</sequence>
<gene>
    <name evidence="15" type="ORF">SK128_005165</name>
</gene>
<keyword evidence="8" id="KW-0492">Microsome</keyword>
<dbReference type="GO" id="GO:0004497">
    <property type="term" value="F:monooxygenase activity"/>
    <property type="evidence" value="ECO:0007669"/>
    <property type="project" value="UniProtKB-KW"/>
</dbReference>
<evidence type="ECO:0000313" key="16">
    <source>
        <dbReference type="Proteomes" id="UP001381693"/>
    </source>
</evidence>
<dbReference type="InterPro" id="IPR050476">
    <property type="entry name" value="Insect_CytP450_Detox"/>
</dbReference>
<evidence type="ECO:0000256" key="8">
    <source>
        <dbReference type="ARBA" id="ARBA00022848"/>
    </source>
</evidence>
<evidence type="ECO:0008006" key="17">
    <source>
        <dbReference type="Google" id="ProtNLM"/>
    </source>
</evidence>
<evidence type="ECO:0000256" key="13">
    <source>
        <dbReference type="PIRSR" id="PIRSR602401-1"/>
    </source>
</evidence>
<evidence type="ECO:0000256" key="4">
    <source>
        <dbReference type="ARBA" id="ARBA00010617"/>
    </source>
</evidence>
<comment type="caution">
    <text evidence="15">The sequence shown here is derived from an EMBL/GenBank/DDBJ whole genome shotgun (WGS) entry which is preliminary data.</text>
</comment>
<keyword evidence="12" id="KW-0472">Membrane</keyword>
<organism evidence="15 16">
    <name type="scientific">Halocaridina rubra</name>
    <name type="common">Hawaiian red shrimp</name>
    <dbReference type="NCBI Taxonomy" id="373956"/>
    <lineage>
        <taxon>Eukaryota</taxon>
        <taxon>Metazoa</taxon>
        <taxon>Ecdysozoa</taxon>
        <taxon>Arthropoda</taxon>
        <taxon>Crustacea</taxon>
        <taxon>Multicrustacea</taxon>
        <taxon>Malacostraca</taxon>
        <taxon>Eumalacostraca</taxon>
        <taxon>Eucarida</taxon>
        <taxon>Decapoda</taxon>
        <taxon>Pleocyemata</taxon>
        <taxon>Caridea</taxon>
        <taxon>Atyoidea</taxon>
        <taxon>Atyidae</taxon>
        <taxon>Halocaridina</taxon>
    </lineage>
</organism>
<keyword evidence="7" id="KW-0256">Endoplasmic reticulum</keyword>
<proteinExistence type="inferred from homology"/>
<keyword evidence="16" id="KW-1185">Reference proteome</keyword>
<accession>A0AAN9A723</accession>
<dbReference type="PANTHER" id="PTHR24292:SF102">
    <property type="entry name" value="CYTOCHROME P450 FAMILY-RELATED"/>
    <property type="match status" value="1"/>
</dbReference>
<dbReference type="Pfam" id="PF00067">
    <property type="entry name" value="p450"/>
    <property type="match status" value="1"/>
</dbReference>
<dbReference type="GO" id="GO:0016705">
    <property type="term" value="F:oxidoreductase activity, acting on paired donors, with incorporation or reduction of molecular oxygen"/>
    <property type="evidence" value="ECO:0007669"/>
    <property type="project" value="InterPro"/>
</dbReference>
<dbReference type="PROSITE" id="PS00086">
    <property type="entry name" value="CYTOCHROME_P450"/>
    <property type="match status" value="1"/>
</dbReference>
<keyword evidence="6 13" id="KW-0479">Metal-binding</keyword>
<dbReference type="CDD" id="cd11055">
    <property type="entry name" value="CYP3A-like"/>
    <property type="match status" value="1"/>
</dbReference>
<evidence type="ECO:0000256" key="2">
    <source>
        <dbReference type="ARBA" id="ARBA00004174"/>
    </source>
</evidence>
<dbReference type="GO" id="GO:0020037">
    <property type="term" value="F:heme binding"/>
    <property type="evidence" value="ECO:0007669"/>
    <property type="project" value="InterPro"/>
</dbReference>
<keyword evidence="5 13" id="KW-0349">Heme</keyword>
<evidence type="ECO:0000256" key="5">
    <source>
        <dbReference type="ARBA" id="ARBA00022617"/>
    </source>
</evidence>
<evidence type="ECO:0000256" key="10">
    <source>
        <dbReference type="ARBA" id="ARBA00023004"/>
    </source>
</evidence>
<dbReference type="SUPFAM" id="SSF48264">
    <property type="entry name" value="Cytochrome P450"/>
    <property type="match status" value="1"/>
</dbReference>
<evidence type="ECO:0000256" key="7">
    <source>
        <dbReference type="ARBA" id="ARBA00022824"/>
    </source>
</evidence>
<comment type="similarity">
    <text evidence="4 14">Belongs to the cytochrome P450 family.</text>
</comment>
<dbReference type="PRINTS" id="PR00385">
    <property type="entry name" value="P450"/>
</dbReference>
<evidence type="ECO:0000256" key="14">
    <source>
        <dbReference type="RuleBase" id="RU000461"/>
    </source>
</evidence>
<comment type="cofactor">
    <cofactor evidence="1 13">
        <name>heme</name>
        <dbReference type="ChEBI" id="CHEBI:30413"/>
    </cofactor>
</comment>
<protein>
    <recommendedName>
        <fullName evidence="17">Cytochrome P450</fullName>
    </recommendedName>
</protein>
<feature type="binding site" description="axial binding residue" evidence="13">
    <location>
        <position position="435"/>
    </location>
    <ligand>
        <name>heme</name>
        <dbReference type="ChEBI" id="CHEBI:30413"/>
    </ligand>
    <ligandPart>
        <name>Fe</name>
        <dbReference type="ChEBI" id="CHEBI:18248"/>
    </ligandPart>
</feature>